<gene>
    <name evidence="1" type="ORF">C5167_018155</name>
</gene>
<reference evidence="1 2" key="1">
    <citation type="journal article" date="2018" name="Science">
        <title>The opium poppy genome and morphinan production.</title>
        <authorList>
            <person name="Guo L."/>
            <person name="Winzer T."/>
            <person name="Yang X."/>
            <person name="Li Y."/>
            <person name="Ning Z."/>
            <person name="He Z."/>
            <person name="Teodor R."/>
            <person name="Lu Y."/>
            <person name="Bowser T.A."/>
            <person name="Graham I.A."/>
            <person name="Ye K."/>
        </authorList>
    </citation>
    <scope>NUCLEOTIDE SEQUENCE [LARGE SCALE GENOMIC DNA]</scope>
    <source>
        <strain evidence="2">cv. HN1</strain>
        <tissue evidence="1">Leaves</tissue>
    </source>
</reference>
<dbReference type="Gramene" id="RZC49719">
    <property type="protein sequence ID" value="RZC49719"/>
    <property type="gene ID" value="C5167_018155"/>
</dbReference>
<dbReference type="AlphaFoldDB" id="A0A4Y7IQF4"/>
<sequence>MHRIHDWTVDVVNFCGSTIVERGAIFGYFTRLVTADPRNIEYILKTNFSNFPKGDDFAEHWTYSAIR</sequence>
<proteinExistence type="predicted"/>
<dbReference type="EMBL" id="CM010716">
    <property type="protein sequence ID" value="RZC49719.1"/>
    <property type="molecule type" value="Genomic_DNA"/>
</dbReference>
<dbReference type="Proteomes" id="UP000316621">
    <property type="component" value="Chromosome 2"/>
</dbReference>
<keyword evidence="2" id="KW-1185">Reference proteome</keyword>
<evidence type="ECO:0000313" key="2">
    <source>
        <dbReference type="Proteomes" id="UP000316621"/>
    </source>
</evidence>
<name>A0A4Y7IQF4_PAPSO</name>
<organism evidence="1 2">
    <name type="scientific">Papaver somniferum</name>
    <name type="common">Opium poppy</name>
    <dbReference type="NCBI Taxonomy" id="3469"/>
    <lineage>
        <taxon>Eukaryota</taxon>
        <taxon>Viridiplantae</taxon>
        <taxon>Streptophyta</taxon>
        <taxon>Embryophyta</taxon>
        <taxon>Tracheophyta</taxon>
        <taxon>Spermatophyta</taxon>
        <taxon>Magnoliopsida</taxon>
        <taxon>Ranunculales</taxon>
        <taxon>Papaveraceae</taxon>
        <taxon>Papaveroideae</taxon>
        <taxon>Papaver</taxon>
    </lineage>
</organism>
<evidence type="ECO:0000313" key="1">
    <source>
        <dbReference type="EMBL" id="RZC49719.1"/>
    </source>
</evidence>
<accession>A0A4Y7IQF4</accession>
<protein>
    <submittedName>
        <fullName evidence="1">Uncharacterized protein</fullName>
    </submittedName>
</protein>